<feature type="region of interest" description="Disordered" evidence="1">
    <location>
        <begin position="24"/>
        <end position="49"/>
    </location>
</feature>
<name>A0A1B0B0E1_9MUSC</name>
<evidence type="ECO:0000313" key="2">
    <source>
        <dbReference type="EnsemblMetazoa" id="GPPI014713-PA"/>
    </source>
</evidence>
<reference evidence="2" key="2">
    <citation type="submission" date="2020-05" db="UniProtKB">
        <authorList>
            <consortium name="EnsemblMetazoa"/>
        </authorList>
    </citation>
    <scope>IDENTIFICATION</scope>
    <source>
        <strain evidence="2">IAEA</strain>
    </source>
</reference>
<proteinExistence type="predicted"/>
<sequence length="255" mass="28411">MKAAALKRDMSEFKNSMSEINDLALGRGNTGTPALTSSTSTLSHHQPPSINDLSNLNNLNSSDAITKLKKKIRSSLENIVDDDIQPKIKFPDDDDEEMNMDLVEASNQLSGNGLNGTNVTVDTVKFEEKRTKTESKKKFVTDGFSSEQATSNLAESKRLQAGDIDFQQATAAAATRNRLEVDGVKAEENAAVIHCSQVLIKKCPSIQLTSARCYTPTKRSRYKYRKVFDKIKVMSTINFKRYAYYERDLLLRLGS</sequence>
<dbReference type="Proteomes" id="UP000092460">
    <property type="component" value="Unassembled WGS sequence"/>
</dbReference>
<dbReference type="EnsemblMetazoa" id="GPPI014713-RA">
    <property type="protein sequence ID" value="GPPI014713-PA"/>
    <property type="gene ID" value="GPPI014713"/>
</dbReference>
<evidence type="ECO:0000256" key="1">
    <source>
        <dbReference type="SAM" id="MobiDB-lite"/>
    </source>
</evidence>
<dbReference type="EMBL" id="JXJN01006749">
    <property type="status" value="NOT_ANNOTATED_CDS"/>
    <property type="molecule type" value="Genomic_DNA"/>
</dbReference>
<dbReference type="VEuPathDB" id="VectorBase:GPPI014713"/>
<reference evidence="3" key="1">
    <citation type="submission" date="2015-01" db="EMBL/GenBank/DDBJ databases">
        <authorList>
            <person name="Aksoy S."/>
            <person name="Warren W."/>
            <person name="Wilson R.K."/>
        </authorList>
    </citation>
    <scope>NUCLEOTIDE SEQUENCE [LARGE SCALE GENOMIC DNA]</scope>
    <source>
        <strain evidence="3">IAEA</strain>
    </source>
</reference>
<organism evidence="2 3">
    <name type="scientific">Glossina palpalis gambiensis</name>
    <dbReference type="NCBI Taxonomy" id="67801"/>
    <lineage>
        <taxon>Eukaryota</taxon>
        <taxon>Metazoa</taxon>
        <taxon>Ecdysozoa</taxon>
        <taxon>Arthropoda</taxon>
        <taxon>Hexapoda</taxon>
        <taxon>Insecta</taxon>
        <taxon>Pterygota</taxon>
        <taxon>Neoptera</taxon>
        <taxon>Endopterygota</taxon>
        <taxon>Diptera</taxon>
        <taxon>Brachycera</taxon>
        <taxon>Muscomorpha</taxon>
        <taxon>Hippoboscoidea</taxon>
        <taxon>Glossinidae</taxon>
        <taxon>Glossina</taxon>
    </lineage>
</organism>
<evidence type="ECO:0000313" key="3">
    <source>
        <dbReference type="Proteomes" id="UP000092460"/>
    </source>
</evidence>
<protein>
    <submittedName>
        <fullName evidence="2">Uncharacterized protein</fullName>
    </submittedName>
</protein>
<accession>A0A1B0B0E1</accession>
<keyword evidence="3" id="KW-1185">Reference proteome</keyword>
<feature type="compositionally biased region" description="Low complexity" evidence="1">
    <location>
        <begin position="30"/>
        <end position="49"/>
    </location>
</feature>
<dbReference type="AlphaFoldDB" id="A0A1B0B0E1"/>